<dbReference type="OrthoDB" id="9008185at2"/>
<dbReference type="GO" id="GO:0016787">
    <property type="term" value="F:hydrolase activity"/>
    <property type="evidence" value="ECO:0007669"/>
    <property type="project" value="UniProtKB-KW"/>
</dbReference>
<keyword evidence="2 5" id="KW-0378">Hydrolase</keyword>
<dbReference type="PANTHER" id="PTHR43046">
    <property type="entry name" value="GDP-MANNOSE MANNOSYL HYDROLASE"/>
    <property type="match status" value="1"/>
</dbReference>
<dbReference type="Gene3D" id="3.90.79.10">
    <property type="entry name" value="Nucleoside Triphosphate Pyrophosphohydrolase"/>
    <property type="match status" value="1"/>
</dbReference>
<dbReference type="InterPro" id="IPR000086">
    <property type="entry name" value="NUDIX_hydrolase_dom"/>
</dbReference>
<gene>
    <name evidence="5" type="ORF">BG57_10310</name>
    <name evidence="4" type="ORF">GCM10010985_35200</name>
</gene>
<proteinExistence type="predicted"/>
<feature type="domain" description="Nudix hydrolase" evidence="3">
    <location>
        <begin position="1"/>
        <end position="120"/>
    </location>
</feature>
<reference evidence="5 6" key="2">
    <citation type="submission" date="2014-03" db="EMBL/GenBank/DDBJ databases">
        <title>Draft Genome Sequences of Four Burkholderia Strains.</title>
        <authorList>
            <person name="Liu X.Y."/>
            <person name="Li C.X."/>
            <person name="Xu J.H."/>
        </authorList>
    </citation>
    <scope>NUCLEOTIDE SEQUENCE [LARGE SCALE GENOMIC DNA]</scope>
    <source>
        <strain evidence="5 6">R27</strain>
    </source>
</reference>
<accession>A0A069P830</accession>
<reference evidence="7" key="3">
    <citation type="journal article" date="2019" name="Int. J. Syst. Evol. Microbiol.">
        <title>The Global Catalogue of Microorganisms (GCM) 10K type strain sequencing project: providing services to taxonomists for standard genome sequencing and annotation.</title>
        <authorList>
            <consortium name="The Broad Institute Genomics Platform"/>
            <consortium name="The Broad Institute Genome Sequencing Center for Infectious Disease"/>
            <person name="Wu L."/>
            <person name="Ma J."/>
        </authorList>
    </citation>
    <scope>NUCLEOTIDE SEQUENCE [LARGE SCALE GENOMIC DNA]</scope>
    <source>
        <strain evidence="7">CGMCC 1.11013</strain>
    </source>
</reference>
<dbReference type="EMBL" id="BMEG01000005">
    <property type="protein sequence ID" value="GGD77644.1"/>
    <property type="molecule type" value="Genomic_DNA"/>
</dbReference>
<reference evidence="4" key="1">
    <citation type="journal article" date="2014" name="Int. J. Syst. Evol. Microbiol.">
        <title>Complete genome of a new Firmicutes species belonging to the dominant human colonic microbiota ('Ruminococcus bicirculans') reveals two chromosomes and a selective capacity to utilize plant glucans.</title>
        <authorList>
            <consortium name="NISC Comparative Sequencing Program"/>
            <person name="Wegmann U."/>
            <person name="Louis P."/>
            <person name="Goesmann A."/>
            <person name="Henrissat B."/>
            <person name="Duncan S.H."/>
            <person name="Flint H.J."/>
        </authorList>
    </citation>
    <scope>NUCLEOTIDE SEQUENCE</scope>
    <source>
        <strain evidence="4">CGMCC 1.11013</strain>
    </source>
</reference>
<name>A0A069P830_9BURK</name>
<dbReference type="PROSITE" id="PS51462">
    <property type="entry name" value="NUDIX"/>
    <property type="match status" value="1"/>
</dbReference>
<evidence type="ECO:0000313" key="7">
    <source>
        <dbReference type="Proteomes" id="UP000597138"/>
    </source>
</evidence>
<dbReference type="STRING" id="1071679.BG57_10310"/>
<dbReference type="AlphaFoldDB" id="A0A069P830"/>
<evidence type="ECO:0000313" key="6">
    <source>
        <dbReference type="Proteomes" id="UP000027439"/>
    </source>
</evidence>
<comment type="cofactor">
    <cofactor evidence="1">
        <name>Mg(2+)</name>
        <dbReference type="ChEBI" id="CHEBI:18420"/>
    </cofactor>
</comment>
<keyword evidence="7" id="KW-1185">Reference proteome</keyword>
<reference evidence="4" key="4">
    <citation type="submission" date="2024-05" db="EMBL/GenBank/DDBJ databases">
        <authorList>
            <person name="Sun Q."/>
            <person name="Zhou Y."/>
        </authorList>
    </citation>
    <scope>NUCLEOTIDE SEQUENCE</scope>
    <source>
        <strain evidence="4">CGMCC 1.11013</strain>
    </source>
</reference>
<dbReference type="EMBL" id="JFHE01000002">
    <property type="protein sequence ID" value="KDR36773.1"/>
    <property type="molecule type" value="Genomic_DNA"/>
</dbReference>
<comment type="caution">
    <text evidence="5">The sequence shown here is derived from an EMBL/GenBank/DDBJ whole genome shotgun (WGS) entry which is preliminary data.</text>
</comment>
<dbReference type="RefSeq" id="WP_035960074.1">
    <property type="nucleotide sequence ID" value="NZ_BMEG01000005.1"/>
</dbReference>
<dbReference type="PANTHER" id="PTHR43046:SF14">
    <property type="entry name" value="MUTT_NUDIX FAMILY PROTEIN"/>
    <property type="match status" value="1"/>
</dbReference>
<evidence type="ECO:0000313" key="4">
    <source>
        <dbReference type="EMBL" id="GGD77644.1"/>
    </source>
</evidence>
<dbReference type="SUPFAM" id="SSF55811">
    <property type="entry name" value="Nudix"/>
    <property type="match status" value="1"/>
</dbReference>
<dbReference type="Proteomes" id="UP000027439">
    <property type="component" value="Unassembled WGS sequence"/>
</dbReference>
<dbReference type="eggNOG" id="COG1051">
    <property type="taxonomic scope" value="Bacteria"/>
</dbReference>
<organism evidence="5 6">
    <name type="scientific">Caballeronia grimmiae</name>
    <dbReference type="NCBI Taxonomy" id="1071679"/>
    <lineage>
        <taxon>Bacteria</taxon>
        <taxon>Pseudomonadati</taxon>
        <taxon>Pseudomonadota</taxon>
        <taxon>Betaproteobacteria</taxon>
        <taxon>Burkholderiales</taxon>
        <taxon>Burkholderiaceae</taxon>
        <taxon>Caballeronia</taxon>
    </lineage>
</organism>
<dbReference type="InterPro" id="IPR015797">
    <property type="entry name" value="NUDIX_hydrolase-like_dom_sf"/>
</dbReference>
<protein>
    <submittedName>
        <fullName evidence="5">NUDIX hydrolase</fullName>
    </submittedName>
</protein>
<evidence type="ECO:0000256" key="1">
    <source>
        <dbReference type="ARBA" id="ARBA00001946"/>
    </source>
</evidence>
<dbReference type="Proteomes" id="UP000597138">
    <property type="component" value="Unassembled WGS sequence"/>
</dbReference>
<evidence type="ECO:0000256" key="2">
    <source>
        <dbReference type="ARBA" id="ARBA00022801"/>
    </source>
</evidence>
<sequence>MRVRATALLVRQHAVLLVKERGGPWFLPGGDLRPGELAMAAAIRELHEETCVEASAAAFLWQHVSAHHMHQVFRVAVPGDARPRANVRAGIDDLRWVELSQLARMSVTPGTRAILERAAGVTGSVSRPDWRGSAGASPGF</sequence>
<evidence type="ECO:0000259" key="3">
    <source>
        <dbReference type="PROSITE" id="PS51462"/>
    </source>
</evidence>
<evidence type="ECO:0000313" key="5">
    <source>
        <dbReference type="EMBL" id="KDR36773.1"/>
    </source>
</evidence>
<dbReference type="Pfam" id="PF00293">
    <property type="entry name" value="NUDIX"/>
    <property type="match status" value="1"/>
</dbReference>